<feature type="domain" description="Nitrogenase/oxidoreductase component 1" evidence="1">
    <location>
        <begin position="13"/>
        <end position="438"/>
    </location>
</feature>
<evidence type="ECO:0000313" key="3">
    <source>
        <dbReference type="Proteomes" id="UP000294614"/>
    </source>
</evidence>
<name>A0A4R1K9E8_9BACT</name>
<dbReference type="EMBL" id="SMGG01000004">
    <property type="protein sequence ID" value="TCK61002.1"/>
    <property type="molecule type" value="Genomic_DNA"/>
</dbReference>
<gene>
    <name evidence="2" type="ORF">C8D98_1884</name>
</gene>
<dbReference type="AlphaFoldDB" id="A0A4R1K9E8"/>
<evidence type="ECO:0000259" key="1">
    <source>
        <dbReference type="Pfam" id="PF00148"/>
    </source>
</evidence>
<sequence length="443" mass="47565">MAEHFIERPRYSCALGGAFFTSTALPETVSIVHSGSGCAGSFAWGQNGGSGCQVSGHCAALAAAGTNVQEHEVVFGGEDRLKEEIEGTLKVLDGKLYLVLTGCVTEIIGDDVNAVINEFKEVGVEIAAALTGGFKGSSYKGYDIVLKALIKDFVKPAQEKIPNRVNIFGIVPFVDPFWRGNLEGIRDLLRGAGIEANVFFTPDSKLADLEYSASASLNVVVSGVYGIDPAAEFERIHKTPYTSLPLPIGAAASASFVRAVSSALGIDSESYIESETEKYYKYLELLTDCYTDLDFQRYALVVGDSNYSVAVTKFLANEVGWVPVLAQCTDILTPEEQDRIKELLADGITSDVHVVFDTDGSQSAVHLKEIWDENRHGVYANTFSPAFVAGSSLERATAEQLGAGHLSISFPVSNRVIINRGYTGFKGGLTLSEDLLSVLVSPR</sequence>
<dbReference type="Proteomes" id="UP000294614">
    <property type="component" value="Unassembled WGS sequence"/>
</dbReference>
<organism evidence="2 3">
    <name type="scientific">Seleniivibrio woodruffii</name>
    <dbReference type="NCBI Taxonomy" id="1078050"/>
    <lineage>
        <taxon>Bacteria</taxon>
        <taxon>Pseudomonadati</taxon>
        <taxon>Deferribacterota</taxon>
        <taxon>Deferribacteres</taxon>
        <taxon>Deferribacterales</taxon>
        <taxon>Geovibrionaceae</taxon>
        <taxon>Seleniivibrio</taxon>
    </lineage>
</organism>
<comment type="caution">
    <text evidence="2">The sequence shown here is derived from an EMBL/GenBank/DDBJ whole genome shotgun (WGS) entry which is preliminary data.</text>
</comment>
<dbReference type="SUPFAM" id="SSF53807">
    <property type="entry name" value="Helical backbone' metal receptor"/>
    <property type="match status" value="1"/>
</dbReference>
<dbReference type="RefSeq" id="WP_132873858.1">
    <property type="nucleotide sequence ID" value="NZ_SMGG01000004.1"/>
</dbReference>
<dbReference type="Pfam" id="PF00148">
    <property type="entry name" value="Oxidored_nitro"/>
    <property type="match status" value="1"/>
</dbReference>
<protein>
    <submittedName>
        <fullName evidence="2">Nitrogenase molybdenum-iron protein beta chain</fullName>
    </submittedName>
</protein>
<dbReference type="PANTHER" id="PTHR42956:SF1">
    <property type="entry name" value="NITROGENASE IRON-MOLYBDENUM COFACTOR BIOSYNTHESIS PROTEIN NIFE"/>
    <property type="match status" value="1"/>
</dbReference>
<dbReference type="OrthoDB" id="9802175at2"/>
<dbReference type="PANTHER" id="PTHR42956">
    <property type="entry name" value="NITROGENASE IRON-MOLYBDENUM COFACTOR BIOSYNTHESIS PROTEIN NIFE"/>
    <property type="match status" value="1"/>
</dbReference>
<keyword evidence="3" id="KW-1185">Reference proteome</keyword>
<dbReference type="GO" id="GO:0016491">
    <property type="term" value="F:oxidoreductase activity"/>
    <property type="evidence" value="ECO:0007669"/>
    <property type="project" value="InterPro"/>
</dbReference>
<reference evidence="2 3" key="1">
    <citation type="submission" date="2019-03" db="EMBL/GenBank/DDBJ databases">
        <title>Genomic Encyclopedia of Type Strains, Phase IV (KMG-IV): sequencing the most valuable type-strain genomes for metagenomic binning, comparative biology and taxonomic classification.</title>
        <authorList>
            <person name="Goeker M."/>
        </authorList>
    </citation>
    <scope>NUCLEOTIDE SEQUENCE [LARGE SCALE GENOMIC DNA]</scope>
    <source>
        <strain evidence="2 3">DSM 24984</strain>
    </source>
</reference>
<dbReference type="InterPro" id="IPR049939">
    <property type="entry name" value="NifE-like"/>
</dbReference>
<proteinExistence type="predicted"/>
<dbReference type="InterPro" id="IPR000510">
    <property type="entry name" value="Nase/OxRdtase_comp1"/>
</dbReference>
<dbReference type="Gene3D" id="3.40.50.1980">
    <property type="entry name" value="Nitrogenase molybdenum iron protein domain"/>
    <property type="match status" value="3"/>
</dbReference>
<evidence type="ECO:0000313" key="2">
    <source>
        <dbReference type="EMBL" id="TCK61002.1"/>
    </source>
</evidence>
<accession>A0A4R1K9E8</accession>